<feature type="region of interest" description="Disordered" evidence="13">
    <location>
        <begin position="295"/>
        <end position="347"/>
    </location>
</feature>
<feature type="compositionally biased region" description="Basic and acidic residues" evidence="13">
    <location>
        <begin position="193"/>
        <end position="202"/>
    </location>
</feature>
<keyword evidence="4" id="KW-1003">Cell membrane</keyword>
<proteinExistence type="inferred from homology"/>
<evidence type="ECO:0000256" key="5">
    <source>
        <dbReference type="ARBA" id="ARBA00022490"/>
    </source>
</evidence>
<feature type="compositionally biased region" description="Polar residues" evidence="13">
    <location>
        <begin position="319"/>
        <end position="339"/>
    </location>
</feature>
<dbReference type="Pfam" id="PF04790">
    <property type="entry name" value="Sarcoglycan_1"/>
    <property type="match status" value="1"/>
</dbReference>
<evidence type="ECO:0000256" key="6">
    <source>
        <dbReference type="ARBA" id="ARBA00022692"/>
    </source>
</evidence>
<dbReference type="GO" id="GO:0016012">
    <property type="term" value="C:sarcoglycan complex"/>
    <property type="evidence" value="ECO:0007669"/>
    <property type="project" value="InterPro"/>
</dbReference>
<keyword evidence="10" id="KW-1015">Disulfide bond</keyword>
<dbReference type="EMBL" id="KQ761662">
    <property type="protein sequence ID" value="OAD57195.1"/>
    <property type="molecule type" value="Genomic_DNA"/>
</dbReference>
<evidence type="ECO:0000313" key="15">
    <source>
        <dbReference type="EMBL" id="OAD57195.1"/>
    </source>
</evidence>
<reference evidence="15 16" key="1">
    <citation type="submission" date="2015-07" db="EMBL/GenBank/DDBJ databases">
        <title>The genome of Eufriesea mexicana.</title>
        <authorList>
            <person name="Pan H."/>
            <person name="Kapheim K."/>
        </authorList>
    </citation>
    <scope>NUCLEOTIDE SEQUENCE [LARGE SCALE GENOMIC DNA]</scope>
    <source>
        <strain evidence="15">0111107269</strain>
        <tissue evidence="15">Whole body</tissue>
    </source>
</reference>
<dbReference type="PANTHER" id="PTHR12939">
    <property type="entry name" value="SARCOGLYCAN"/>
    <property type="match status" value="1"/>
</dbReference>
<evidence type="ECO:0000313" key="16">
    <source>
        <dbReference type="Proteomes" id="UP000250275"/>
    </source>
</evidence>
<evidence type="ECO:0000256" key="3">
    <source>
        <dbReference type="ARBA" id="ARBA00007574"/>
    </source>
</evidence>
<keyword evidence="5" id="KW-0963">Cytoplasm</keyword>
<dbReference type="InterPro" id="IPR039972">
    <property type="entry name" value="Sarcoglycan_gamma/delta/zeta"/>
</dbReference>
<evidence type="ECO:0000256" key="9">
    <source>
        <dbReference type="ARBA" id="ARBA00023136"/>
    </source>
</evidence>
<comment type="subcellular location">
    <subcellularLocation>
        <location evidence="2">Cell membrane</location>
        <location evidence="2">Sarcolemma</location>
        <topology evidence="2">Single-pass type II membrane protein</topology>
    </subcellularLocation>
    <subcellularLocation>
        <location evidence="1">Cytoplasm</location>
        <location evidence="1">Cytoskeleton</location>
    </subcellularLocation>
</comment>
<dbReference type="AlphaFoldDB" id="A0A310SQI4"/>
<evidence type="ECO:0000256" key="4">
    <source>
        <dbReference type="ARBA" id="ARBA00022475"/>
    </source>
</evidence>
<evidence type="ECO:0000256" key="7">
    <source>
        <dbReference type="ARBA" id="ARBA00022968"/>
    </source>
</evidence>
<evidence type="ECO:0000256" key="8">
    <source>
        <dbReference type="ARBA" id="ARBA00022989"/>
    </source>
</evidence>
<dbReference type="InterPro" id="IPR006875">
    <property type="entry name" value="Sarcoglycan"/>
</dbReference>
<evidence type="ECO:0000256" key="11">
    <source>
        <dbReference type="ARBA" id="ARBA00023180"/>
    </source>
</evidence>
<dbReference type="GO" id="GO:0060047">
    <property type="term" value="P:heart contraction"/>
    <property type="evidence" value="ECO:0007669"/>
    <property type="project" value="TreeGrafter"/>
</dbReference>
<name>A0A310SQI4_9HYME</name>
<accession>A0A310SQI4</accession>
<keyword evidence="12" id="KW-0206">Cytoskeleton</keyword>
<evidence type="ECO:0000256" key="10">
    <source>
        <dbReference type="ARBA" id="ARBA00023157"/>
    </source>
</evidence>
<dbReference type="PANTHER" id="PTHR12939:SF10">
    <property type="entry name" value="EG:4F1.1 PROTEIN"/>
    <property type="match status" value="1"/>
</dbReference>
<dbReference type="GO" id="GO:0005856">
    <property type="term" value="C:cytoskeleton"/>
    <property type="evidence" value="ECO:0007669"/>
    <property type="project" value="UniProtKB-SubCell"/>
</dbReference>
<gene>
    <name evidence="15" type="ORF">WN48_02323</name>
</gene>
<keyword evidence="16" id="KW-1185">Reference proteome</keyword>
<evidence type="ECO:0000256" key="12">
    <source>
        <dbReference type="ARBA" id="ARBA00023212"/>
    </source>
</evidence>
<dbReference type="OrthoDB" id="8881719at2759"/>
<sequence length="580" mass="64050">MNSPDDEASFNLLEGVLLALPVEDSSWNTRVYGNLGPSLSLIREKPAANPVQTEIRRTGCRGRALAQEAREKVARKYAKYAKYVPCSSSRSLRLCLCPLGEQLVGTTSGAKKFYQTCSTLVGPPTKIPIIRGNLERMPSEGGQGRPAVHGGRLCCKKPALAASADKAISGLKRLVTRGDGFDACISPVKNRHMAKETPRTHGSDASWRVQKRKSRKRDEKRMESNGRVGVYLCPIDGERKRRRSSVTESHLRSGGTSRFSAIFTPWEKRIESRTTQNEHLIFPLRAGTIPLAKFREPAPEGQEGPDLMSRGQAGWSDEPCTSTGGRNVRQSAGPSSRTTPPILEDRTSGTASCKGGFRLGVYGWRKRCLYSVVLTLMVIAILNLALTVWLLKVMGFSSNVKFQSRLAIFGKVSNFGLAVDEEESLLVAIIPKMARNIPSRSSSHRRIRLLAKLSSANLLDVACPFSLFRRVMFPVSSTLIFDVRKRGNGAASWRLLEWDATLDMHAGWQLSSTKIRGRAAFTRVIKFPELAHDDAMDFPNRGQNLLTRNCQSMTFPVLRGILPKEMCTLALDLDVFGQGS</sequence>
<keyword evidence="7" id="KW-0735">Signal-anchor</keyword>
<dbReference type="Proteomes" id="UP000250275">
    <property type="component" value="Unassembled WGS sequence"/>
</dbReference>
<comment type="similarity">
    <text evidence="3">Belongs to the sarcoglycan beta/delta/gamma/zeta family.</text>
</comment>
<feature type="region of interest" description="Disordered" evidence="13">
    <location>
        <begin position="192"/>
        <end position="225"/>
    </location>
</feature>
<feature type="transmembrane region" description="Helical" evidence="14">
    <location>
        <begin position="369"/>
        <end position="391"/>
    </location>
</feature>
<evidence type="ECO:0000256" key="1">
    <source>
        <dbReference type="ARBA" id="ARBA00004245"/>
    </source>
</evidence>
<keyword evidence="8 14" id="KW-1133">Transmembrane helix</keyword>
<keyword evidence="11" id="KW-0325">Glycoprotein</keyword>
<keyword evidence="9 14" id="KW-0472">Membrane</keyword>
<organism evidence="15 16">
    <name type="scientific">Eufriesea mexicana</name>
    <dbReference type="NCBI Taxonomy" id="516756"/>
    <lineage>
        <taxon>Eukaryota</taxon>
        <taxon>Metazoa</taxon>
        <taxon>Ecdysozoa</taxon>
        <taxon>Arthropoda</taxon>
        <taxon>Hexapoda</taxon>
        <taxon>Insecta</taxon>
        <taxon>Pterygota</taxon>
        <taxon>Neoptera</taxon>
        <taxon>Endopterygota</taxon>
        <taxon>Hymenoptera</taxon>
        <taxon>Apocrita</taxon>
        <taxon>Aculeata</taxon>
        <taxon>Apoidea</taxon>
        <taxon>Anthophila</taxon>
        <taxon>Apidae</taxon>
        <taxon>Eufriesea</taxon>
    </lineage>
</organism>
<dbReference type="GO" id="GO:0042383">
    <property type="term" value="C:sarcolemma"/>
    <property type="evidence" value="ECO:0007669"/>
    <property type="project" value="UniProtKB-SubCell"/>
</dbReference>
<evidence type="ECO:0000256" key="14">
    <source>
        <dbReference type="SAM" id="Phobius"/>
    </source>
</evidence>
<protein>
    <submittedName>
        <fullName evidence="15">Uncharacterized protein</fullName>
    </submittedName>
</protein>
<keyword evidence="6 14" id="KW-0812">Transmembrane</keyword>
<evidence type="ECO:0000256" key="2">
    <source>
        <dbReference type="ARBA" id="ARBA00004274"/>
    </source>
</evidence>
<evidence type="ECO:0000256" key="13">
    <source>
        <dbReference type="SAM" id="MobiDB-lite"/>
    </source>
</evidence>